<feature type="domain" description="W2" evidence="8">
    <location>
        <begin position="711"/>
        <end position="882"/>
    </location>
</feature>
<reference evidence="9 10" key="1">
    <citation type="journal article" date="2018" name="MBio">
        <title>Comparative Genomics Reveals the Core Gene Toolbox for the Fungus-Insect Symbiosis.</title>
        <authorList>
            <person name="Wang Y."/>
            <person name="Stata M."/>
            <person name="Wang W."/>
            <person name="Stajich J.E."/>
            <person name="White M.M."/>
            <person name="Moncalvo J.M."/>
        </authorList>
    </citation>
    <scope>NUCLEOTIDE SEQUENCE [LARGE SCALE GENOMIC DNA]</scope>
    <source>
        <strain evidence="9 10">SC-DP-2</strain>
    </source>
</reference>
<evidence type="ECO:0000256" key="1">
    <source>
        <dbReference type="ARBA" id="ARBA00022723"/>
    </source>
</evidence>
<proteinExistence type="predicted"/>
<sequence length="882" mass="100631">MKISNMNSGIVMEWLKIDEAIEKAVFSSMQKILKSADDYISSIKSTWFKNIPNERFNRQNPSHKTSDIEGNKSSRNTSSQKPRTSSRNFGNASTNSVSSITADLSKLSVNDTESQETSRLTTTDLDYSGDWADDYEDTRLNKSTSEYSETAEPSKLDFYLNKEIDRLTRSPNLSSSKSNYNNSTGISTNTYGRSNYNRNSYDRKNDQRSRFNNRNRDMASQHSEYNSQRSFRSYNRNENTRNNSAYGNRDNQYSKNSDNYQSSQSSHNGPPSHLYKTRLCQTFESTGECPYGNKCIFAHSKKQLRPISKDFEVQYQSKSNESDFSNSPPGRNNDNGASHPPRYKQKLCSFYQTHGKCVDGDRCNYAHGVSELRSRNTYSIRNGFGDSQTQGKFTHQYSQNRSSDQSSSQGNTFVKEDESSQTVPALNESTESNIHYTTEASSTVLEDPVVFKDPNPPQTYEPQQIQSPYQSRIQPPPLYNNQFHSQNSHGPNNNMRIHHDNNTNPESNQFFYSHGQQPFSQNTSYIPIQHTYNPNRPHRQGIIDNNAQIPLASTAFTSDNMAPQVNPNFENQFSNNVARNLNYNSNLMPQNIVYSNDQISTMSSYAPQGAGETGIQTWNSFSNYSQPMSFQYRPEIKSQAHYSKDEIDFNATGVPTTNTTFSNAPNINHTVPGTVHNQKVIPPQPFRNSTLPVSSPPLHPLKKPTLFESEYSIISTFNKYFYGSEDGKVLIKRSINDELKEITRVEFKYNLSKRQLLIALLCSIFMPFEGKVPKSFAQDRVKLLKKISTLKDQPFIFQGLIALYHSKNRVNDTGSLPQSSESTGKKVWHSGLSNLLMIFYHEDLIEEEDFLRWYEANLKTNPDPALQSMKAFAEWLKNAEEE</sequence>
<organism evidence="9 10">
    <name type="scientific">Smittium megazygosporum</name>
    <dbReference type="NCBI Taxonomy" id="133381"/>
    <lineage>
        <taxon>Eukaryota</taxon>
        <taxon>Fungi</taxon>
        <taxon>Fungi incertae sedis</taxon>
        <taxon>Zoopagomycota</taxon>
        <taxon>Kickxellomycotina</taxon>
        <taxon>Harpellomycetes</taxon>
        <taxon>Harpellales</taxon>
        <taxon>Legeriomycetaceae</taxon>
        <taxon>Smittium</taxon>
    </lineage>
</organism>
<evidence type="ECO:0000256" key="2">
    <source>
        <dbReference type="ARBA" id="ARBA00022737"/>
    </source>
</evidence>
<feature type="zinc finger region" description="C3H1-type" evidence="5">
    <location>
        <begin position="342"/>
        <end position="370"/>
    </location>
</feature>
<feature type="compositionally biased region" description="Polar residues" evidence="6">
    <location>
        <begin position="220"/>
        <end position="269"/>
    </location>
</feature>
<comment type="caution">
    <text evidence="9">The sequence shown here is derived from an EMBL/GenBank/DDBJ whole genome shotgun (WGS) entry which is preliminary data.</text>
</comment>
<dbReference type="PANTHER" id="PTHR12547:SF18">
    <property type="entry name" value="PROTEIN TIS11"/>
    <property type="match status" value="1"/>
</dbReference>
<dbReference type="SMART" id="SM00356">
    <property type="entry name" value="ZnF_C3H1"/>
    <property type="match status" value="2"/>
</dbReference>
<evidence type="ECO:0000259" key="7">
    <source>
        <dbReference type="PROSITE" id="PS50103"/>
    </source>
</evidence>
<feature type="region of interest" description="Disordered" evidence="6">
    <location>
        <begin position="53"/>
        <end position="95"/>
    </location>
</feature>
<dbReference type="SMART" id="SM00515">
    <property type="entry name" value="eIF5C"/>
    <property type="match status" value="1"/>
</dbReference>
<dbReference type="Proteomes" id="UP000245609">
    <property type="component" value="Unassembled WGS sequence"/>
</dbReference>
<feature type="compositionally biased region" description="Polar residues" evidence="6">
    <location>
        <begin position="315"/>
        <end position="336"/>
    </location>
</feature>
<dbReference type="PROSITE" id="PS50103">
    <property type="entry name" value="ZF_C3H1"/>
    <property type="match status" value="2"/>
</dbReference>
<feature type="compositionally biased region" description="Polar residues" evidence="6">
    <location>
        <begin position="107"/>
        <end position="125"/>
    </location>
</feature>
<dbReference type="Pfam" id="PF02020">
    <property type="entry name" value="W2"/>
    <property type="match status" value="1"/>
</dbReference>
<dbReference type="OrthoDB" id="410307at2759"/>
<evidence type="ECO:0000313" key="9">
    <source>
        <dbReference type="EMBL" id="PVV03794.1"/>
    </source>
</evidence>
<accession>A0A2T9ZGU0</accession>
<feature type="region of interest" description="Disordered" evidence="6">
    <location>
        <begin position="380"/>
        <end position="519"/>
    </location>
</feature>
<dbReference type="InterPro" id="IPR045877">
    <property type="entry name" value="ZFP36-like"/>
</dbReference>
<dbReference type="SUPFAM" id="SSF90229">
    <property type="entry name" value="CCCH zinc finger"/>
    <property type="match status" value="2"/>
</dbReference>
<dbReference type="PANTHER" id="PTHR12547">
    <property type="entry name" value="CCCH ZINC FINGER/TIS11-RELATED"/>
    <property type="match status" value="1"/>
</dbReference>
<gene>
    <name evidence="9" type="ORF">BB560_001708</name>
</gene>
<dbReference type="Gene3D" id="1.25.40.180">
    <property type="match status" value="1"/>
</dbReference>
<dbReference type="InterPro" id="IPR003307">
    <property type="entry name" value="W2_domain"/>
</dbReference>
<feature type="compositionally biased region" description="Polar residues" evidence="6">
    <location>
        <begin position="184"/>
        <end position="199"/>
    </location>
</feature>
<feature type="compositionally biased region" description="Low complexity" evidence="6">
    <location>
        <begin position="396"/>
        <end position="409"/>
    </location>
</feature>
<feature type="region of interest" description="Disordered" evidence="6">
    <location>
        <begin position="107"/>
        <end position="126"/>
    </location>
</feature>
<dbReference type="InterPro" id="IPR000571">
    <property type="entry name" value="Znf_CCCH"/>
</dbReference>
<name>A0A2T9ZGU0_9FUNG</name>
<feature type="compositionally biased region" description="Polar residues" evidence="6">
    <location>
        <begin position="420"/>
        <end position="444"/>
    </location>
</feature>
<dbReference type="Gene3D" id="4.10.1000.10">
    <property type="entry name" value="Zinc finger, CCCH-type"/>
    <property type="match status" value="2"/>
</dbReference>
<feature type="zinc finger region" description="C3H1-type" evidence="5">
    <location>
        <begin position="274"/>
        <end position="302"/>
    </location>
</feature>
<evidence type="ECO:0000256" key="5">
    <source>
        <dbReference type="PROSITE-ProRule" id="PRU00723"/>
    </source>
</evidence>
<evidence type="ECO:0008006" key="11">
    <source>
        <dbReference type="Google" id="ProtNLM"/>
    </source>
</evidence>
<dbReference type="SUPFAM" id="SSF48371">
    <property type="entry name" value="ARM repeat"/>
    <property type="match status" value="1"/>
</dbReference>
<evidence type="ECO:0000256" key="6">
    <source>
        <dbReference type="SAM" id="MobiDB-lite"/>
    </source>
</evidence>
<feature type="compositionally biased region" description="Polar residues" evidence="6">
    <location>
        <begin position="380"/>
        <end position="395"/>
    </location>
</feature>
<dbReference type="InterPro" id="IPR036855">
    <property type="entry name" value="Znf_CCCH_sf"/>
</dbReference>
<keyword evidence="1 5" id="KW-0479">Metal-binding</keyword>
<dbReference type="STRING" id="133381.A0A2T9ZGU0"/>
<protein>
    <recommendedName>
        <fullName evidence="11">C3H1-type domain-containing protein</fullName>
    </recommendedName>
</protein>
<dbReference type="FunFam" id="4.10.1000.10:FF:000001">
    <property type="entry name" value="zinc finger CCCH domain-containing protein 15-like"/>
    <property type="match status" value="1"/>
</dbReference>
<dbReference type="EMBL" id="MBFS01000189">
    <property type="protein sequence ID" value="PVV03794.1"/>
    <property type="molecule type" value="Genomic_DNA"/>
</dbReference>
<feature type="region of interest" description="Disordered" evidence="6">
    <location>
        <begin position="315"/>
        <end position="341"/>
    </location>
</feature>
<keyword evidence="4 5" id="KW-0862">Zinc</keyword>
<keyword evidence="2" id="KW-0677">Repeat</keyword>
<dbReference type="Pfam" id="PF00642">
    <property type="entry name" value="zf-CCCH"/>
    <property type="match status" value="2"/>
</dbReference>
<evidence type="ECO:0000256" key="4">
    <source>
        <dbReference type="ARBA" id="ARBA00022833"/>
    </source>
</evidence>
<feature type="compositionally biased region" description="Polar residues" evidence="6">
    <location>
        <begin position="460"/>
        <end position="495"/>
    </location>
</feature>
<feature type="compositionally biased region" description="Low complexity" evidence="6">
    <location>
        <begin position="170"/>
        <end position="183"/>
    </location>
</feature>
<feature type="domain" description="C3H1-type" evidence="7">
    <location>
        <begin position="274"/>
        <end position="302"/>
    </location>
</feature>
<dbReference type="PROSITE" id="PS51363">
    <property type="entry name" value="W2"/>
    <property type="match status" value="1"/>
</dbReference>
<dbReference type="InterPro" id="IPR016024">
    <property type="entry name" value="ARM-type_fold"/>
</dbReference>
<evidence type="ECO:0000256" key="3">
    <source>
        <dbReference type="ARBA" id="ARBA00022771"/>
    </source>
</evidence>
<dbReference type="GO" id="GO:0003729">
    <property type="term" value="F:mRNA binding"/>
    <property type="evidence" value="ECO:0007669"/>
    <property type="project" value="InterPro"/>
</dbReference>
<dbReference type="AlphaFoldDB" id="A0A2T9ZGU0"/>
<feature type="compositionally biased region" description="Polar residues" evidence="6">
    <location>
        <begin position="502"/>
        <end position="519"/>
    </location>
</feature>
<feature type="domain" description="C3H1-type" evidence="7">
    <location>
        <begin position="342"/>
        <end position="370"/>
    </location>
</feature>
<keyword evidence="10" id="KW-1185">Reference proteome</keyword>
<feature type="region of interest" description="Disordered" evidence="6">
    <location>
        <begin position="169"/>
        <end position="273"/>
    </location>
</feature>
<dbReference type="GO" id="GO:0008270">
    <property type="term" value="F:zinc ion binding"/>
    <property type="evidence" value="ECO:0007669"/>
    <property type="project" value="UniProtKB-KW"/>
</dbReference>
<keyword evidence="3 5" id="KW-0863">Zinc-finger</keyword>
<feature type="compositionally biased region" description="Polar residues" evidence="6">
    <location>
        <begin position="73"/>
        <end position="95"/>
    </location>
</feature>
<evidence type="ECO:0000313" key="10">
    <source>
        <dbReference type="Proteomes" id="UP000245609"/>
    </source>
</evidence>
<evidence type="ECO:0000259" key="8">
    <source>
        <dbReference type="PROSITE" id="PS51363"/>
    </source>
</evidence>
<feature type="compositionally biased region" description="Basic and acidic residues" evidence="6">
    <location>
        <begin position="200"/>
        <end position="219"/>
    </location>
</feature>